<feature type="transmembrane region" description="Helical" evidence="2">
    <location>
        <begin position="112"/>
        <end position="136"/>
    </location>
</feature>
<feature type="domain" description="Helix-hairpin-helix DNA-binding motif class 1" evidence="3">
    <location>
        <begin position="221"/>
        <end position="240"/>
    </location>
</feature>
<dbReference type="SMART" id="SM00278">
    <property type="entry name" value="HhH1"/>
    <property type="match status" value="2"/>
</dbReference>
<dbReference type="InterPro" id="IPR003583">
    <property type="entry name" value="Hlx-hairpin-Hlx_DNA-bd_motif"/>
</dbReference>
<dbReference type="InterPro" id="IPR051675">
    <property type="entry name" value="Endo/Exo/Phosphatase_dom_1"/>
</dbReference>
<name>A0A2T3GCG3_9BIFI</name>
<dbReference type="PANTHER" id="PTHR21180:SF32">
    <property type="entry name" value="ENDONUCLEASE_EXONUCLEASE_PHOSPHATASE FAMILY DOMAIN-CONTAINING PROTEIN 1"/>
    <property type="match status" value="1"/>
</dbReference>
<dbReference type="PANTHER" id="PTHR21180">
    <property type="entry name" value="ENDONUCLEASE/EXONUCLEASE/PHOSPHATASE FAMILY DOMAIN-CONTAINING PROTEIN 1"/>
    <property type="match status" value="1"/>
</dbReference>
<keyword evidence="2" id="KW-0472">Membrane</keyword>
<protein>
    <submittedName>
        <fullName evidence="4">Competence protein ComEA</fullName>
    </submittedName>
</protein>
<feature type="domain" description="Helix-hairpin-helix DNA-binding motif class 1" evidence="3">
    <location>
        <begin position="251"/>
        <end position="270"/>
    </location>
</feature>
<dbReference type="GO" id="GO:0006281">
    <property type="term" value="P:DNA repair"/>
    <property type="evidence" value="ECO:0007669"/>
    <property type="project" value="InterPro"/>
</dbReference>
<accession>A0A2T3GCG3</accession>
<dbReference type="GO" id="GO:0003677">
    <property type="term" value="F:DNA binding"/>
    <property type="evidence" value="ECO:0007669"/>
    <property type="project" value="InterPro"/>
</dbReference>
<evidence type="ECO:0000259" key="3">
    <source>
        <dbReference type="SMART" id="SM00278"/>
    </source>
</evidence>
<dbReference type="InterPro" id="IPR004509">
    <property type="entry name" value="Competence_ComEA_HhH"/>
</dbReference>
<dbReference type="Proteomes" id="UP000240228">
    <property type="component" value="Unassembled WGS sequence"/>
</dbReference>
<dbReference type="Pfam" id="PF12836">
    <property type="entry name" value="HHH_3"/>
    <property type="match status" value="1"/>
</dbReference>
<keyword evidence="2" id="KW-1133">Transmembrane helix</keyword>
<dbReference type="SUPFAM" id="SSF47781">
    <property type="entry name" value="RuvA domain 2-like"/>
    <property type="match status" value="1"/>
</dbReference>
<feature type="compositionally biased region" description="Basic and acidic residues" evidence="1">
    <location>
        <begin position="11"/>
        <end position="25"/>
    </location>
</feature>
<sequence>MGVHFSSGPDADPRPHSRDPRDPSSRRASSRPTMDSVPLPPRPAMSQLHPPAARPPVTTDAAPSHQSYPSPDDDSTIERSESLSRLTGVNGADTSVDEFERRARHGKPRLRFTATHALAAILIMTFVTCMSLTLLIQQSINYAAVDGARHTQEQTADPGPSNADEDEADSNGQTGSDDADKTADDAETSTEAGDGTSEPQSAPTVPDPVDLRLDLNTATLEQLDAVPGIGPVTAQKILDHRQRIGRFTSVDQLLDVSGIGAKTLEKIRPKVRV</sequence>
<proteinExistence type="predicted"/>
<organism evidence="4 5">
    <name type="scientific">Bifidobacterium callitrichos</name>
    <dbReference type="NCBI Taxonomy" id="762209"/>
    <lineage>
        <taxon>Bacteria</taxon>
        <taxon>Bacillati</taxon>
        <taxon>Actinomycetota</taxon>
        <taxon>Actinomycetes</taxon>
        <taxon>Bifidobacteriales</taxon>
        <taxon>Bifidobacteriaceae</taxon>
        <taxon>Bifidobacterium</taxon>
    </lineage>
</organism>
<gene>
    <name evidence="4" type="ORF">CPA40_02365</name>
</gene>
<feature type="region of interest" description="Disordered" evidence="1">
    <location>
        <begin position="1"/>
        <end position="91"/>
    </location>
</feature>
<keyword evidence="2" id="KW-0812">Transmembrane</keyword>
<keyword evidence="5" id="KW-1185">Reference proteome</keyword>
<evidence type="ECO:0000313" key="4">
    <source>
        <dbReference type="EMBL" id="PST47176.1"/>
    </source>
</evidence>
<dbReference type="NCBIfam" id="TIGR00426">
    <property type="entry name" value="competence protein ComEA helix-hairpin-helix repeat region"/>
    <property type="match status" value="1"/>
</dbReference>
<reference evidence="4 5" key="2">
    <citation type="submission" date="2018-03" db="EMBL/GenBank/DDBJ databases">
        <title>The comparative genomics of Bifidobacterium callitrichos reflects dietary carbohydrate utilization within the common marmoset gut.</title>
        <authorList>
            <person name="Rani A."/>
        </authorList>
    </citation>
    <scope>NUCLEOTIDE SEQUENCE [LARGE SCALE GENOMIC DNA]</scope>
    <source>
        <strain evidence="4 5">UMA51805</strain>
    </source>
</reference>
<dbReference type="AlphaFoldDB" id="A0A2T3GCG3"/>
<dbReference type="InterPro" id="IPR010994">
    <property type="entry name" value="RuvA_2-like"/>
</dbReference>
<dbReference type="Gene3D" id="1.10.150.320">
    <property type="entry name" value="Photosystem II 12 kDa extrinsic protein"/>
    <property type="match status" value="1"/>
</dbReference>
<comment type="caution">
    <text evidence="4">The sequence shown here is derived from an EMBL/GenBank/DDBJ whole genome shotgun (WGS) entry which is preliminary data.</text>
</comment>
<dbReference type="EMBL" id="NWTX01000002">
    <property type="protein sequence ID" value="PST47176.1"/>
    <property type="molecule type" value="Genomic_DNA"/>
</dbReference>
<evidence type="ECO:0000256" key="1">
    <source>
        <dbReference type="SAM" id="MobiDB-lite"/>
    </source>
</evidence>
<dbReference type="GO" id="GO:0015627">
    <property type="term" value="C:type II protein secretion system complex"/>
    <property type="evidence" value="ECO:0007669"/>
    <property type="project" value="TreeGrafter"/>
</dbReference>
<dbReference type="GO" id="GO:0015628">
    <property type="term" value="P:protein secretion by the type II secretion system"/>
    <property type="evidence" value="ECO:0007669"/>
    <property type="project" value="TreeGrafter"/>
</dbReference>
<reference evidence="5" key="1">
    <citation type="submission" date="2017-09" db="EMBL/GenBank/DDBJ databases">
        <authorList>
            <person name="Sela D.A."/>
            <person name="Albert K."/>
        </authorList>
    </citation>
    <scope>NUCLEOTIDE SEQUENCE [LARGE SCALE GENOMIC DNA]</scope>
    <source>
        <strain evidence="5">UMA51805</strain>
    </source>
</reference>
<feature type="region of interest" description="Disordered" evidence="1">
    <location>
        <begin position="151"/>
        <end position="210"/>
    </location>
</feature>
<evidence type="ECO:0000256" key="2">
    <source>
        <dbReference type="SAM" id="Phobius"/>
    </source>
</evidence>
<evidence type="ECO:0000313" key="5">
    <source>
        <dbReference type="Proteomes" id="UP000240228"/>
    </source>
</evidence>